<comment type="caution">
    <text evidence="3">The sequence shown here is derived from an EMBL/GenBank/DDBJ whole genome shotgun (WGS) entry which is preliminary data.</text>
</comment>
<dbReference type="PIRSF" id="PIRSF000705">
    <property type="entry name" value="DNK"/>
    <property type="match status" value="1"/>
</dbReference>
<dbReference type="AlphaFoldDB" id="A0A2T4TZ89"/>
<feature type="binding site" evidence="1">
    <location>
        <begin position="15"/>
        <end position="23"/>
    </location>
    <ligand>
        <name>ATP</name>
        <dbReference type="ChEBI" id="CHEBI:30616"/>
    </ligand>
</feature>
<keyword evidence="3" id="KW-0418">Kinase</keyword>
<dbReference type="GO" id="GO:0005524">
    <property type="term" value="F:ATP binding"/>
    <property type="evidence" value="ECO:0007669"/>
    <property type="project" value="UniProtKB-KW"/>
</dbReference>
<dbReference type="InterPro" id="IPR002624">
    <property type="entry name" value="DCK/DGK"/>
</dbReference>
<dbReference type="GO" id="GO:0019136">
    <property type="term" value="F:deoxynucleoside kinase activity"/>
    <property type="evidence" value="ECO:0007669"/>
    <property type="project" value="InterPro"/>
</dbReference>
<reference evidence="3 4" key="1">
    <citation type="submission" date="2017-09" db="EMBL/GenBank/DDBJ databases">
        <title>Bloom of a denitrifying methanotroph, Candidatus Methylomirabilis limnetica, in a deep stratified lake.</title>
        <authorList>
            <person name="Graf J.S."/>
            <person name="Marchant H.K."/>
            <person name="Tienken D."/>
            <person name="Hach P.F."/>
            <person name="Brand A."/>
            <person name="Schubert C.J."/>
            <person name="Kuypers M.M."/>
            <person name="Milucka J."/>
        </authorList>
    </citation>
    <scope>NUCLEOTIDE SEQUENCE [LARGE SCALE GENOMIC DNA]</scope>
    <source>
        <strain evidence="3 4">Zug</strain>
    </source>
</reference>
<protein>
    <submittedName>
        <fullName evidence="3">Deoxynucleoside kinase</fullName>
    </submittedName>
</protein>
<dbReference type="Gene3D" id="3.40.50.300">
    <property type="entry name" value="P-loop containing nucleotide triphosphate hydrolases"/>
    <property type="match status" value="1"/>
</dbReference>
<dbReference type="SUPFAM" id="SSF52540">
    <property type="entry name" value="P-loop containing nucleoside triphosphate hydrolases"/>
    <property type="match status" value="1"/>
</dbReference>
<dbReference type="CDD" id="cd01673">
    <property type="entry name" value="dNK"/>
    <property type="match status" value="1"/>
</dbReference>
<feature type="binding site" evidence="1">
    <location>
        <begin position="141"/>
        <end position="145"/>
    </location>
    <ligand>
        <name>ATP</name>
        <dbReference type="ChEBI" id="CHEBI:30616"/>
    </ligand>
</feature>
<reference evidence="4" key="2">
    <citation type="journal article" date="2018" name="Environ. Microbiol.">
        <title>Bloom of a denitrifying methanotroph, 'Candidatus Methylomirabilis limnetica', in a deep stratified lake.</title>
        <authorList>
            <person name="Graf J.S."/>
            <person name="Mayr M.J."/>
            <person name="Marchant H.K."/>
            <person name="Tienken D."/>
            <person name="Hach P.F."/>
            <person name="Brand A."/>
            <person name="Schubert C.J."/>
            <person name="Kuypers M.M."/>
            <person name="Milucka J."/>
        </authorList>
    </citation>
    <scope>NUCLEOTIDE SEQUENCE [LARGE SCALE GENOMIC DNA]</scope>
    <source>
        <strain evidence="4">Zug</strain>
    </source>
</reference>
<dbReference type="InterPro" id="IPR050566">
    <property type="entry name" value="Deoxyribonucleoside_kinase"/>
</dbReference>
<keyword evidence="1" id="KW-0547">Nucleotide-binding</keyword>
<keyword evidence="3" id="KW-0808">Transferase</keyword>
<evidence type="ECO:0000313" key="4">
    <source>
        <dbReference type="Proteomes" id="UP000241436"/>
    </source>
</evidence>
<keyword evidence="1" id="KW-0067">ATP-binding</keyword>
<dbReference type="InterPro" id="IPR031314">
    <property type="entry name" value="DNK_dom"/>
</dbReference>
<dbReference type="InterPro" id="IPR027417">
    <property type="entry name" value="P-loop_NTPase"/>
</dbReference>
<proteinExistence type="predicted"/>
<dbReference type="PANTHER" id="PTHR10513">
    <property type="entry name" value="DEOXYNUCLEOSIDE KINASE"/>
    <property type="match status" value="1"/>
</dbReference>
<dbReference type="EMBL" id="NVQC01000016">
    <property type="protein sequence ID" value="PTL36411.1"/>
    <property type="molecule type" value="Genomic_DNA"/>
</dbReference>
<evidence type="ECO:0000313" key="3">
    <source>
        <dbReference type="EMBL" id="PTL36411.1"/>
    </source>
</evidence>
<keyword evidence="4" id="KW-1185">Reference proteome</keyword>
<dbReference type="PANTHER" id="PTHR10513:SF46">
    <property type="entry name" value="DEOXYGUANOSINE KINASE"/>
    <property type="match status" value="1"/>
</dbReference>
<organism evidence="3 4">
    <name type="scientific">Candidatus Methylomirabilis limnetica</name>
    <dbReference type="NCBI Taxonomy" id="2033718"/>
    <lineage>
        <taxon>Bacteria</taxon>
        <taxon>Candidatus Methylomirabilota</taxon>
        <taxon>Candidatus Methylomirabilia</taxon>
        <taxon>Candidatus Methylomirabilales</taxon>
        <taxon>Candidatus Methylomirabilaceae</taxon>
        <taxon>Candidatus Methylomirabilis</taxon>
    </lineage>
</organism>
<dbReference type="Proteomes" id="UP000241436">
    <property type="component" value="Unassembled WGS sequence"/>
</dbReference>
<gene>
    <name evidence="3" type="ORF">CLG94_05115</name>
</gene>
<accession>A0A2T4TZ89</accession>
<feature type="domain" description="Deoxynucleoside kinase" evidence="2">
    <location>
        <begin position="11"/>
        <end position="203"/>
    </location>
</feature>
<dbReference type="GO" id="GO:0005737">
    <property type="term" value="C:cytoplasm"/>
    <property type="evidence" value="ECO:0007669"/>
    <property type="project" value="TreeGrafter"/>
</dbReference>
<sequence length="218" mass="25417">MADRASKPRYIVVEGPIGVGKTSLAELLAERLQARKSLEDPDENPFIAQFYTDMRRYAFQAQLYFLLNRFRQQQELVQFDLFKQSLVSDYLFAKDKIFAYLTLDDNELALYERLQPLLETRVVKPDLVLYLQASTDVLVRRIQSRARASERELGQAYLEDVNAAYNHFFFHYSATPLLVVNTDEIDFVKHKEDFEDLVKQVEAVRAGTHYYVSLGSRK</sequence>
<evidence type="ECO:0000259" key="2">
    <source>
        <dbReference type="Pfam" id="PF01712"/>
    </source>
</evidence>
<name>A0A2T4TZ89_9BACT</name>
<evidence type="ECO:0000256" key="1">
    <source>
        <dbReference type="PIRSR" id="PIRSR000705-3"/>
    </source>
</evidence>
<dbReference type="RefSeq" id="WP_107561783.1">
    <property type="nucleotide sequence ID" value="NZ_NVQC01000016.1"/>
</dbReference>
<dbReference type="Pfam" id="PF01712">
    <property type="entry name" value="dNK"/>
    <property type="match status" value="1"/>
</dbReference>
<dbReference type="OrthoDB" id="9774907at2"/>